<sequence length="200" mass="22000">MSAGSEDNTCAEPEKLLRLPSLDKPQPRWLEDIAESLLELDEAEVAEQLTTTSEDQIELDRSALDFTAQRSRIAVKNPRVRPPKDPRSLLHMPSVEPTPSSHLPVRVPAGVPLGGMGIGIKLPGLGAGFPVLKKTRPVVKGETSSETPSQEPETKPEEKSGTPREDEVQHKPKWMPPRQPGFGNPLMSELKSKLRKPTQE</sequence>
<reference evidence="3" key="1">
    <citation type="submission" date="2025-08" db="UniProtKB">
        <authorList>
            <consortium name="RefSeq"/>
        </authorList>
    </citation>
    <scope>IDENTIFICATION</scope>
    <source>
        <tissue evidence="3">Brain</tissue>
    </source>
</reference>
<dbReference type="KEGG" id="lcf:108884461"/>
<feature type="compositionally biased region" description="Low complexity" evidence="1">
    <location>
        <begin position="142"/>
        <end position="151"/>
    </location>
</feature>
<accession>A0AAJ8AXL9</accession>
<organism evidence="2 3">
    <name type="scientific">Lates calcarifer</name>
    <name type="common">Barramundi</name>
    <name type="synonym">Holocentrus calcarifer</name>
    <dbReference type="NCBI Taxonomy" id="8187"/>
    <lineage>
        <taxon>Eukaryota</taxon>
        <taxon>Metazoa</taxon>
        <taxon>Chordata</taxon>
        <taxon>Craniata</taxon>
        <taxon>Vertebrata</taxon>
        <taxon>Euteleostomi</taxon>
        <taxon>Actinopterygii</taxon>
        <taxon>Neopterygii</taxon>
        <taxon>Teleostei</taxon>
        <taxon>Neoteleostei</taxon>
        <taxon>Acanthomorphata</taxon>
        <taxon>Carangaria</taxon>
        <taxon>Carangaria incertae sedis</taxon>
        <taxon>Centropomidae</taxon>
        <taxon>Lates</taxon>
    </lineage>
</organism>
<feature type="region of interest" description="Disordered" evidence="1">
    <location>
        <begin position="67"/>
        <end position="106"/>
    </location>
</feature>
<evidence type="ECO:0000313" key="2">
    <source>
        <dbReference type="Proteomes" id="UP000694890"/>
    </source>
</evidence>
<evidence type="ECO:0000256" key="1">
    <source>
        <dbReference type="SAM" id="MobiDB-lite"/>
    </source>
</evidence>
<name>A0AAJ8AXL9_LATCA</name>
<dbReference type="AlphaFoldDB" id="A0AAJ8AXL9"/>
<feature type="compositionally biased region" description="Basic and acidic residues" evidence="1">
    <location>
        <begin position="152"/>
        <end position="170"/>
    </location>
</feature>
<feature type="region of interest" description="Disordered" evidence="1">
    <location>
        <begin position="1"/>
        <end position="24"/>
    </location>
</feature>
<dbReference type="RefSeq" id="XP_050922206.1">
    <property type="nucleotide sequence ID" value="XM_051066249.1"/>
</dbReference>
<proteinExistence type="predicted"/>
<feature type="region of interest" description="Disordered" evidence="1">
    <location>
        <begin position="136"/>
        <end position="200"/>
    </location>
</feature>
<gene>
    <name evidence="3" type="primary">si:ch211-136m16.8</name>
</gene>
<protein>
    <submittedName>
        <fullName evidence="3">Uncharacterized protein si:ch211-136m16.8</fullName>
    </submittedName>
</protein>
<dbReference type="Proteomes" id="UP000694890">
    <property type="component" value="Linkage group LG23"/>
</dbReference>
<evidence type="ECO:0000313" key="3">
    <source>
        <dbReference type="RefSeq" id="XP_050922206.1"/>
    </source>
</evidence>
<dbReference type="GeneID" id="108884461"/>